<dbReference type="InterPro" id="IPR011059">
    <property type="entry name" value="Metal-dep_hydrolase_composite"/>
</dbReference>
<dbReference type="Gene3D" id="2.30.40.10">
    <property type="entry name" value="Urease, subunit C, domain 1"/>
    <property type="match status" value="1"/>
</dbReference>
<evidence type="ECO:0000259" key="2">
    <source>
        <dbReference type="Pfam" id="PF01979"/>
    </source>
</evidence>
<gene>
    <name evidence="3" type="ORF">FHX72_000858</name>
</gene>
<dbReference type="NCBIfam" id="NF006681">
    <property type="entry name" value="PRK09229.1-2"/>
    <property type="match status" value="1"/>
</dbReference>
<comment type="caution">
    <text evidence="3">The sequence shown here is derived from an EMBL/GenBank/DDBJ whole genome shotgun (WGS) entry which is preliminary data.</text>
</comment>
<dbReference type="Pfam" id="PF01979">
    <property type="entry name" value="Amidohydro_1"/>
    <property type="match status" value="1"/>
</dbReference>
<dbReference type="EMBL" id="JACHWJ010000001">
    <property type="protein sequence ID" value="MBB2956746.1"/>
    <property type="molecule type" value="Genomic_DNA"/>
</dbReference>
<dbReference type="GO" id="GO:0016810">
    <property type="term" value="F:hydrolase activity, acting on carbon-nitrogen (but not peptide) bonds"/>
    <property type="evidence" value="ECO:0007669"/>
    <property type="project" value="InterPro"/>
</dbReference>
<dbReference type="SUPFAM" id="SSF51338">
    <property type="entry name" value="Composite domain of metallo-dependent hydrolases"/>
    <property type="match status" value="1"/>
</dbReference>
<keyword evidence="1" id="KW-0378">Hydrolase</keyword>
<dbReference type="SUPFAM" id="SSF51556">
    <property type="entry name" value="Metallo-dependent hydrolases"/>
    <property type="match status" value="1"/>
</dbReference>
<dbReference type="PANTHER" id="PTHR43794">
    <property type="entry name" value="AMINOHYDROLASE SSNA-RELATED"/>
    <property type="match status" value="1"/>
</dbReference>
<evidence type="ECO:0000313" key="3">
    <source>
        <dbReference type="EMBL" id="MBB2956746.1"/>
    </source>
</evidence>
<proteinExistence type="predicted"/>
<feature type="domain" description="Amidohydrolase-related" evidence="2">
    <location>
        <begin position="48"/>
        <end position="415"/>
    </location>
</feature>
<dbReference type="PANTHER" id="PTHR43794:SF11">
    <property type="entry name" value="AMIDOHYDROLASE-RELATED DOMAIN-CONTAINING PROTEIN"/>
    <property type="match status" value="1"/>
</dbReference>
<sequence length="447" mass="47288">MSVGWVWIDTLVRGGHTLRSVRLRNEAGVVAEEQVGVPARERDLVLGTVFPAFGNAHSHVFHRLLRGRTHADGGTFWSWRDKMYAIAGALSPEGLERIATASFTEMVSSGWGAVGEFHYVHHHADGEPYPDHDMELALARAASAAGIRLTLLDTCYLTGSIGEELAPEQRRFGDVDVGRWLERWTALRERLAAEHPNVVLGAAIHSVRAVPATAITEIVLGLPADVPLHIHLSEQVAENEQSLAAYGRTPTEVLAASGALSSRLSVVHATHLSEDDILLLGEAGVHAVFCPTTEADLGDGIGPAKELVEAGARLAVGSDQNAVVDPLLELRGLEAGERLRSQTRGRFSPQELLRIGTTAGYSSLGLQAPAVVGGLLDLVEVDAASVRTAGALPAQLVLAGTGSDVLRTIVAGRVVYERTSDAARLAHAAAELAGFAGDPAPRPEGTS</sequence>
<evidence type="ECO:0000313" key="4">
    <source>
        <dbReference type="Proteomes" id="UP000545286"/>
    </source>
</evidence>
<keyword evidence="4" id="KW-1185">Reference proteome</keyword>
<name>A0A7W4YF88_9MICO</name>
<protein>
    <submittedName>
        <fullName evidence="3">Formiminoglutamate deiminase</fullName>
    </submittedName>
</protein>
<dbReference type="InterPro" id="IPR006680">
    <property type="entry name" value="Amidohydro-rel"/>
</dbReference>
<dbReference type="Proteomes" id="UP000545286">
    <property type="component" value="Unassembled WGS sequence"/>
</dbReference>
<evidence type="ECO:0000256" key="1">
    <source>
        <dbReference type="ARBA" id="ARBA00022801"/>
    </source>
</evidence>
<dbReference type="InterPro" id="IPR032466">
    <property type="entry name" value="Metal_Hydrolase"/>
</dbReference>
<organism evidence="3 4">
    <name type="scientific">Pseudoclavibacter helvolus</name>
    <dbReference type="NCBI Taxonomy" id="255205"/>
    <lineage>
        <taxon>Bacteria</taxon>
        <taxon>Bacillati</taxon>
        <taxon>Actinomycetota</taxon>
        <taxon>Actinomycetes</taxon>
        <taxon>Micrococcales</taxon>
        <taxon>Microbacteriaceae</taxon>
        <taxon>Pseudoclavibacter</taxon>
    </lineage>
</organism>
<dbReference type="InterPro" id="IPR050287">
    <property type="entry name" value="MTA/SAH_deaminase"/>
</dbReference>
<reference evidence="3 4" key="1">
    <citation type="submission" date="2020-08" db="EMBL/GenBank/DDBJ databases">
        <title>Sequencing the genomes of 1000 actinobacteria strains.</title>
        <authorList>
            <person name="Klenk H.-P."/>
        </authorList>
    </citation>
    <scope>NUCLEOTIDE SEQUENCE [LARGE SCALE GENOMIC DNA]</scope>
    <source>
        <strain evidence="3 4">DSM 20419</strain>
    </source>
</reference>
<dbReference type="RefSeq" id="WP_183623153.1">
    <property type="nucleotide sequence ID" value="NZ_JACHWJ010000001.1"/>
</dbReference>
<dbReference type="Gene3D" id="3.20.20.140">
    <property type="entry name" value="Metal-dependent hydrolases"/>
    <property type="match status" value="1"/>
</dbReference>
<dbReference type="AlphaFoldDB" id="A0A7W4YF88"/>
<accession>A0A7W4YF88</accession>